<dbReference type="AlphaFoldDB" id="A0A978UJ90"/>
<protein>
    <recommendedName>
        <fullName evidence="1">DUF4220 domain-containing protein</fullName>
    </recommendedName>
</protein>
<sequence>MSTAPLVLLKSKYLPDCTLKASSSSPSNLSKLPISSDFSTSITSSAYSDICLSPSVVSTPVYNFLNLENASSTSVDVASLPVISASQNLPDIKLDVVLSEPSLHNSNPSSRMVFLVLYSSFSQRSKNSFLQFLIWSTYLSADWIAAVTVGLITEVLTEPFHDPHYVNEDLYAFWASFLLLHLGGPDTITSFALEDNEFWLRHLFGLILQVTGAGYCIFLTLPNNNLLLPTILIFVVGSVKYAERTIALYLASLDQFENIVGDFEDPNAQPESEMVTECNFNLASESNHMELLTVSYSLFKSFKGIILGYALSSKLVESSTKLFLHIEDPNVGFKLIEYQLSFMYEVFHTKATVDEFSGFEMSLTYALLIGAVGLDTISGIELMLFSDWILVANNGLIRRVMVDNIKIMLFSSSTDNIEDLMRFIFENGEKLHGKKIDWSWQFFGQHWMKFTELDNEFRYTEEVLRLHLCTEICYHQTETESSKYTEERKRSRRICKVISDYMFYLLIMKPEILGPSVMGINGQNTFHKTFEKAKRYLIKNQVLDHIKACNELIDYHEKEKDWSETVLSFACLRAQSLLEQENDYWKDLSYEWLLGLCFGALRNRPMLQAEQASKDGELLTFIWVLLHHLVEDEKLGGEEDW</sequence>
<evidence type="ECO:0000259" key="1">
    <source>
        <dbReference type="Pfam" id="PF13968"/>
    </source>
</evidence>
<dbReference type="PANTHER" id="PTHR31325">
    <property type="entry name" value="OS01G0798800 PROTEIN-RELATED"/>
    <property type="match status" value="1"/>
</dbReference>
<dbReference type="Pfam" id="PF04578">
    <property type="entry name" value="DUF594"/>
    <property type="match status" value="1"/>
</dbReference>
<evidence type="ECO:0000313" key="3">
    <source>
        <dbReference type="Proteomes" id="UP000813462"/>
    </source>
</evidence>
<comment type="caution">
    <text evidence="2">The sequence shown here is derived from an EMBL/GenBank/DDBJ whole genome shotgun (WGS) entry which is preliminary data.</text>
</comment>
<reference evidence="2" key="1">
    <citation type="journal article" date="2021" name="Front. Plant Sci.">
        <title>Chromosome-Scale Genome Assembly for Chinese Sour Jujube and Insights Into Its Genome Evolution and Domestication Signature.</title>
        <authorList>
            <person name="Shen L.-Y."/>
            <person name="Luo H."/>
            <person name="Wang X.-L."/>
            <person name="Wang X.-M."/>
            <person name="Qiu X.-J."/>
            <person name="Liu H."/>
            <person name="Zhou S.-S."/>
            <person name="Jia K.-H."/>
            <person name="Nie S."/>
            <person name="Bao Y.-T."/>
            <person name="Zhang R.-G."/>
            <person name="Yun Q.-Z."/>
            <person name="Chai Y.-H."/>
            <person name="Lu J.-Y."/>
            <person name="Li Y."/>
            <person name="Zhao S.-W."/>
            <person name="Mao J.-F."/>
            <person name="Jia S.-G."/>
            <person name="Mao Y.-M."/>
        </authorList>
    </citation>
    <scope>NUCLEOTIDE SEQUENCE</scope>
    <source>
        <strain evidence="2">AT0</strain>
        <tissue evidence="2">Leaf</tissue>
    </source>
</reference>
<feature type="domain" description="DUF4220" evidence="1">
    <location>
        <begin position="135"/>
        <end position="353"/>
    </location>
</feature>
<accession>A0A978UJ90</accession>
<dbReference type="InterPro" id="IPR025315">
    <property type="entry name" value="DUF4220"/>
</dbReference>
<name>A0A978UJ90_ZIZJJ</name>
<gene>
    <name evidence="2" type="ORF">FEM48_Zijuj11G0136400</name>
</gene>
<dbReference type="EMBL" id="JAEACU010000011">
    <property type="protein sequence ID" value="KAH7514871.1"/>
    <property type="molecule type" value="Genomic_DNA"/>
</dbReference>
<dbReference type="InterPro" id="IPR007658">
    <property type="entry name" value="DUF594"/>
</dbReference>
<dbReference type="Pfam" id="PF13968">
    <property type="entry name" value="DUF4220"/>
    <property type="match status" value="1"/>
</dbReference>
<dbReference type="Proteomes" id="UP000813462">
    <property type="component" value="Unassembled WGS sequence"/>
</dbReference>
<organism evidence="2 3">
    <name type="scientific">Ziziphus jujuba var. spinosa</name>
    <dbReference type="NCBI Taxonomy" id="714518"/>
    <lineage>
        <taxon>Eukaryota</taxon>
        <taxon>Viridiplantae</taxon>
        <taxon>Streptophyta</taxon>
        <taxon>Embryophyta</taxon>
        <taxon>Tracheophyta</taxon>
        <taxon>Spermatophyta</taxon>
        <taxon>Magnoliopsida</taxon>
        <taxon>eudicotyledons</taxon>
        <taxon>Gunneridae</taxon>
        <taxon>Pentapetalae</taxon>
        <taxon>rosids</taxon>
        <taxon>fabids</taxon>
        <taxon>Rosales</taxon>
        <taxon>Rhamnaceae</taxon>
        <taxon>Paliureae</taxon>
        <taxon>Ziziphus</taxon>
    </lineage>
</organism>
<evidence type="ECO:0000313" key="2">
    <source>
        <dbReference type="EMBL" id="KAH7514871.1"/>
    </source>
</evidence>
<proteinExistence type="predicted"/>